<keyword evidence="2" id="KW-0456">Lyase</keyword>
<protein>
    <recommendedName>
        <fullName evidence="4">Alginate lyase domain-containing protein</fullName>
    </recommendedName>
</protein>
<dbReference type="InterPro" id="IPR008929">
    <property type="entry name" value="Chondroitin_lyas"/>
</dbReference>
<evidence type="ECO:0000256" key="2">
    <source>
        <dbReference type="ARBA" id="ARBA00023239"/>
    </source>
</evidence>
<keyword evidence="1 3" id="KW-0732">Signal</keyword>
<feature type="chain" id="PRO_5045511530" description="Alginate lyase domain-containing protein" evidence="3">
    <location>
        <begin position="29"/>
        <end position="368"/>
    </location>
</feature>
<reference evidence="6" key="1">
    <citation type="journal article" date="2019" name="Int. J. Syst. Evol. Microbiol.">
        <title>The Global Catalogue of Microorganisms (GCM) 10K type strain sequencing project: providing services to taxonomists for standard genome sequencing and annotation.</title>
        <authorList>
            <consortium name="The Broad Institute Genomics Platform"/>
            <consortium name="The Broad Institute Genome Sequencing Center for Infectious Disease"/>
            <person name="Wu L."/>
            <person name="Ma J."/>
        </authorList>
    </citation>
    <scope>NUCLEOTIDE SEQUENCE [LARGE SCALE GENOMIC DNA]</scope>
    <source>
        <strain evidence="6">JCM 31920</strain>
    </source>
</reference>
<dbReference type="EMBL" id="BAABEY010000010">
    <property type="protein sequence ID" value="GAA4433888.1"/>
    <property type="molecule type" value="Genomic_DNA"/>
</dbReference>
<dbReference type="SUPFAM" id="SSF48230">
    <property type="entry name" value="Chondroitin AC/alginate lyase"/>
    <property type="match status" value="1"/>
</dbReference>
<dbReference type="Proteomes" id="UP001501508">
    <property type="component" value="Unassembled WGS sequence"/>
</dbReference>
<dbReference type="Gene3D" id="1.50.10.100">
    <property type="entry name" value="Chondroitin AC/alginate lyase"/>
    <property type="match status" value="1"/>
</dbReference>
<sequence length="368" mass="42048">MGFRKINFEMKQLLLLFTLPFLPCFAGAQDLVHPGGMHTTSQLEAVRLQIRKKQSPTVEAFQQLLLYADSARTAAPNAMTVFSVPGYYVDAEGHRRNSRALQKDAFNAYAAALAAQLTGKKQYTMTALRFLNDWGAKNTGYSDADGPLVMAYSGTAMIMAADLLYHAPEWHAEDKALFTKWVRSVYKKACDEIRNRKNNWADWGRYGSILAAHYLNDRNEIRENIRLIKSDLADKIDDDGSMPHETKRGANGIWYTYFSLAPITSACWVAHNTTGENIFTYEQRGRSLKKALDYLLHYTLQPESWPWFDKPNRGSESRWPGNLFEALSEIYRDERYAGYSKKAQPICYPVHHFGWTFPTLMKPGLRID</sequence>
<evidence type="ECO:0000313" key="6">
    <source>
        <dbReference type="Proteomes" id="UP001501508"/>
    </source>
</evidence>
<evidence type="ECO:0000313" key="5">
    <source>
        <dbReference type="EMBL" id="GAA4433888.1"/>
    </source>
</evidence>
<evidence type="ECO:0000256" key="3">
    <source>
        <dbReference type="SAM" id="SignalP"/>
    </source>
</evidence>
<evidence type="ECO:0000259" key="4">
    <source>
        <dbReference type="Pfam" id="PF05426"/>
    </source>
</evidence>
<accession>A0ABP8LRV6</accession>
<name>A0ABP8LRV6_9BACT</name>
<evidence type="ECO:0000256" key="1">
    <source>
        <dbReference type="ARBA" id="ARBA00022729"/>
    </source>
</evidence>
<proteinExistence type="predicted"/>
<organism evidence="5 6">
    <name type="scientific">Ravibacter arvi</name>
    <dbReference type="NCBI Taxonomy" id="2051041"/>
    <lineage>
        <taxon>Bacteria</taxon>
        <taxon>Pseudomonadati</taxon>
        <taxon>Bacteroidota</taxon>
        <taxon>Cytophagia</taxon>
        <taxon>Cytophagales</taxon>
        <taxon>Spirosomataceae</taxon>
        <taxon>Ravibacter</taxon>
    </lineage>
</organism>
<feature type="signal peptide" evidence="3">
    <location>
        <begin position="1"/>
        <end position="28"/>
    </location>
</feature>
<gene>
    <name evidence="5" type="ORF">GCM10023091_08040</name>
</gene>
<comment type="caution">
    <text evidence="5">The sequence shown here is derived from an EMBL/GenBank/DDBJ whole genome shotgun (WGS) entry which is preliminary data.</text>
</comment>
<dbReference type="InterPro" id="IPR008397">
    <property type="entry name" value="Alginate_lyase_dom"/>
</dbReference>
<feature type="domain" description="Alginate lyase" evidence="4">
    <location>
        <begin position="67"/>
        <end position="305"/>
    </location>
</feature>
<dbReference type="Pfam" id="PF05426">
    <property type="entry name" value="Alginate_lyase"/>
    <property type="match status" value="1"/>
</dbReference>
<keyword evidence="6" id="KW-1185">Reference proteome</keyword>